<gene>
    <name evidence="2" type="ordered locus">Jden_1712</name>
</gene>
<dbReference type="EMBL" id="CP001706">
    <property type="protein sequence ID" value="ACV09358.1"/>
    <property type="molecule type" value="Genomic_DNA"/>
</dbReference>
<feature type="domain" description="N-acetyltransferase" evidence="1">
    <location>
        <begin position="11"/>
        <end position="184"/>
    </location>
</feature>
<reference evidence="2 3" key="1">
    <citation type="journal article" date="2009" name="Stand. Genomic Sci.">
        <title>Complete genome sequence of Jonesia denitrificans type strain (Prevot 55134).</title>
        <authorList>
            <person name="Pukall R."/>
            <person name="Gehrich-Schroter G."/>
            <person name="Lapidus A."/>
            <person name="Nolan M."/>
            <person name="Glavina Del Rio T."/>
            <person name="Lucas S."/>
            <person name="Chen F."/>
            <person name="Tice H."/>
            <person name="Pitluck S."/>
            <person name="Cheng J.F."/>
            <person name="Copeland A."/>
            <person name="Saunders E."/>
            <person name="Brettin T."/>
            <person name="Detter J.C."/>
            <person name="Bruce D."/>
            <person name="Goodwin L."/>
            <person name="Pati A."/>
            <person name="Ivanova N."/>
            <person name="Mavromatis K."/>
            <person name="Ovchinnikova G."/>
            <person name="Chen A."/>
            <person name="Palaniappan K."/>
            <person name="Land M."/>
            <person name="Hauser L."/>
            <person name="Chang Y.J."/>
            <person name="Jeffries C.D."/>
            <person name="Chain P."/>
            <person name="Goker M."/>
            <person name="Bristow J."/>
            <person name="Eisen J.A."/>
            <person name="Markowitz V."/>
            <person name="Hugenholtz P."/>
            <person name="Kyrpides N.C."/>
            <person name="Klenk H.P."/>
            <person name="Han C."/>
        </authorList>
    </citation>
    <scope>NUCLEOTIDE SEQUENCE [LARGE SCALE GENOMIC DNA]</scope>
    <source>
        <strain evidence="3">ATCC 14870 / DSM 20603 / BCRC 15368 / CIP 55.134 / JCM 11481 / NBRC 15587 / NCTC 10816 / Prevot 55134</strain>
    </source>
</reference>
<dbReference type="PANTHER" id="PTHR43415:SF3">
    <property type="entry name" value="GNAT-FAMILY ACETYLTRANSFERASE"/>
    <property type="match status" value="1"/>
</dbReference>
<dbReference type="PROSITE" id="PS51186">
    <property type="entry name" value="GNAT"/>
    <property type="match status" value="1"/>
</dbReference>
<dbReference type="PANTHER" id="PTHR43415">
    <property type="entry name" value="SPERMIDINE N(1)-ACETYLTRANSFERASE"/>
    <property type="match status" value="1"/>
</dbReference>
<name>C7QYW9_JONDD</name>
<sequence>MIGPVLTGELVALRPVEPRDAGPLARASRDPETQRLTGIVKNMTDAQWQQWIEEGAESPTRVDYAMTSLMPNGDGAMSDECIGEIVIDNIDQVNRSASLRLQSLPEFRGRGYGREAISLVVSYVFATPPQGLGLHRLSLEVLAINPRARMLYESLGFVQEGVLRDAGRDGEHWCDVVVMSLLEDDIDLPE</sequence>
<evidence type="ECO:0000259" key="1">
    <source>
        <dbReference type="PROSITE" id="PS51186"/>
    </source>
</evidence>
<evidence type="ECO:0000313" key="3">
    <source>
        <dbReference type="Proteomes" id="UP000000628"/>
    </source>
</evidence>
<dbReference type="GO" id="GO:0016747">
    <property type="term" value="F:acyltransferase activity, transferring groups other than amino-acyl groups"/>
    <property type="evidence" value="ECO:0007669"/>
    <property type="project" value="InterPro"/>
</dbReference>
<proteinExistence type="predicted"/>
<dbReference type="KEGG" id="jde:Jden_1712"/>
<accession>C7QYW9</accession>
<dbReference type="OrthoDB" id="9814648at2"/>
<evidence type="ECO:0000313" key="2">
    <source>
        <dbReference type="EMBL" id="ACV09358.1"/>
    </source>
</evidence>
<dbReference type="HOGENOM" id="CLU_013985_3_2_11"/>
<keyword evidence="3" id="KW-1185">Reference proteome</keyword>
<dbReference type="SUPFAM" id="SSF55729">
    <property type="entry name" value="Acyl-CoA N-acyltransferases (Nat)"/>
    <property type="match status" value="1"/>
</dbReference>
<dbReference type="AlphaFoldDB" id="C7QYW9"/>
<dbReference type="InterPro" id="IPR016181">
    <property type="entry name" value="Acyl_CoA_acyltransferase"/>
</dbReference>
<dbReference type="CDD" id="cd04301">
    <property type="entry name" value="NAT_SF"/>
    <property type="match status" value="1"/>
</dbReference>
<dbReference type="STRING" id="471856.Jden_1712"/>
<dbReference type="Gene3D" id="3.40.630.30">
    <property type="match status" value="1"/>
</dbReference>
<dbReference type="eggNOG" id="COG1670">
    <property type="taxonomic scope" value="Bacteria"/>
</dbReference>
<organism evidence="2 3">
    <name type="scientific">Jonesia denitrificans (strain ATCC 14870 / DSM 20603 / BCRC 15368 / CIP 55.134 / JCM 11481 / NBRC 15587 / NCTC 10816 / Prevot 55134)</name>
    <name type="common">Listeria denitrificans</name>
    <dbReference type="NCBI Taxonomy" id="471856"/>
    <lineage>
        <taxon>Bacteria</taxon>
        <taxon>Bacillati</taxon>
        <taxon>Actinomycetota</taxon>
        <taxon>Actinomycetes</taxon>
        <taxon>Micrococcales</taxon>
        <taxon>Jonesiaceae</taxon>
        <taxon>Jonesia</taxon>
    </lineage>
</organism>
<keyword evidence="2" id="KW-0808">Transferase</keyword>
<protein>
    <submittedName>
        <fullName evidence="2">GCN5-related N-acetyltransferase</fullName>
    </submittedName>
</protein>
<dbReference type="Pfam" id="PF13302">
    <property type="entry name" value="Acetyltransf_3"/>
    <property type="match status" value="1"/>
</dbReference>
<dbReference type="InterPro" id="IPR000182">
    <property type="entry name" value="GNAT_dom"/>
</dbReference>
<dbReference type="Proteomes" id="UP000000628">
    <property type="component" value="Chromosome"/>
</dbReference>